<dbReference type="CDD" id="cd23659">
    <property type="entry name" value="USP_At3g01520-like"/>
    <property type="match status" value="1"/>
</dbReference>
<protein>
    <submittedName>
        <fullName evidence="2">Y531-like protein</fullName>
    </submittedName>
</protein>
<feature type="domain" description="UspA" evidence="1">
    <location>
        <begin position="10"/>
        <end position="133"/>
    </location>
</feature>
<keyword evidence="3" id="KW-1185">Reference proteome</keyword>
<dbReference type="SUPFAM" id="SSF52402">
    <property type="entry name" value="Adenine nucleotide alpha hydrolases-like"/>
    <property type="match status" value="1"/>
</dbReference>
<reference evidence="2" key="1">
    <citation type="submission" date="2022-11" db="EMBL/GenBank/DDBJ databases">
        <title>Centuries of genome instability and evolution in soft-shell clam transmissible cancer (bioRxiv).</title>
        <authorList>
            <person name="Hart S.F.M."/>
            <person name="Yonemitsu M.A."/>
            <person name="Giersch R.M."/>
            <person name="Beal B.F."/>
            <person name="Arriagada G."/>
            <person name="Davis B.W."/>
            <person name="Ostrander E.A."/>
            <person name="Goff S.P."/>
            <person name="Metzger M.J."/>
        </authorList>
    </citation>
    <scope>NUCLEOTIDE SEQUENCE</scope>
    <source>
        <strain evidence="2">MELC-2E11</strain>
        <tissue evidence="2">Siphon/mantle</tissue>
    </source>
</reference>
<name>A0ABY7DVI1_MYAAR</name>
<dbReference type="InterPro" id="IPR006016">
    <property type="entry name" value="UspA"/>
</dbReference>
<dbReference type="Gene3D" id="3.40.50.620">
    <property type="entry name" value="HUPs"/>
    <property type="match status" value="1"/>
</dbReference>
<evidence type="ECO:0000259" key="1">
    <source>
        <dbReference type="Pfam" id="PF00582"/>
    </source>
</evidence>
<evidence type="ECO:0000313" key="2">
    <source>
        <dbReference type="EMBL" id="WAR00316.1"/>
    </source>
</evidence>
<dbReference type="Proteomes" id="UP001164746">
    <property type="component" value="Chromosome 3"/>
</dbReference>
<dbReference type="PRINTS" id="PR01438">
    <property type="entry name" value="UNVRSLSTRESS"/>
</dbReference>
<gene>
    <name evidence="2" type="ORF">MAR_024688</name>
</gene>
<dbReference type="InterPro" id="IPR014729">
    <property type="entry name" value="Rossmann-like_a/b/a_fold"/>
</dbReference>
<accession>A0ABY7DVI1</accession>
<dbReference type="InterPro" id="IPR006015">
    <property type="entry name" value="Universal_stress_UspA"/>
</dbReference>
<dbReference type="PANTHER" id="PTHR31964:SF113">
    <property type="entry name" value="USPA DOMAIN-CONTAINING PROTEIN"/>
    <property type="match status" value="1"/>
</dbReference>
<sequence length="142" mass="15771">MAEAEGTHGRTILVAMDGSKHSKHAFEFSTILTVSTILTGEPMMAHQLLKQEEQKMKEVFDNIDIMAKSRNVKHHLLRLDGQPGQAIVKEAEKQGANLIITGSRGVGGIRRTLIGSISDYIIHHSHVPVVVCKHEDEHHKLK</sequence>
<dbReference type="PANTHER" id="PTHR31964">
    <property type="entry name" value="ADENINE NUCLEOTIDE ALPHA HYDROLASES-LIKE SUPERFAMILY PROTEIN"/>
    <property type="match status" value="1"/>
</dbReference>
<proteinExistence type="predicted"/>
<organism evidence="2 3">
    <name type="scientific">Mya arenaria</name>
    <name type="common">Soft-shell clam</name>
    <dbReference type="NCBI Taxonomy" id="6604"/>
    <lineage>
        <taxon>Eukaryota</taxon>
        <taxon>Metazoa</taxon>
        <taxon>Spiralia</taxon>
        <taxon>Lophotrochozoa</taxon>
        <taxon>Mollusca</taxon>
        <taxon>Bivalvia</taxon>
        <taxon>Autobranchia</taxon>
        <taxon>Heteroconchia</taxon>
        <taxon>Euheterodonta</taxon>
        <taxon>Imparidentia</taxon>
        <taxon>Neoheterodontei</taxon>
        <taxon>Myida</taxon>
        <taxon>Myoidea</taxon>
        <taxon>Myidae</taxon>
        <taxon>Mya</taxon>
    </lineage>
</organism>
<dbReference type="EMBL" id="CP111014">
    <property type="protein sequence ID" value="WAR00316.1"/>
    <property type="molecule type" value="Genomic_DNA"/>
</dbReference>
<dbReference type="Pfam" id="PF00582">
    <property type="entry name" value="Usp"/>
    <property type="match status" value="1"/>
</dbReference>
<evidence type="ECO:0000313" key="3">
    <source>
        <dbReference type="Proteomes" id="UP001164746"/>
    </source>
</evidence>